<dbReference type="SMART" id="SM00895">
    <property type="entry name" value="FCD"/>
    <property type="match status" value="1"/>
</dbReference>
<evidence type="ECO:0000313" key="5">
    <source>
        <dbReference type="EMBL" id="RST83497.1"/>
    </source>
</evidence>
<evidence type="ECO:0000259" key="4">
    <source>
        <dbReference type="PROSITE" id="PS50949"/>
    </source>
</evidence>
<dbReference type="Pfam" id="PF07729">
    <property type="entry name" value="FCD"/>
    <property type="match status" value="1"/>
</dbReference>
<dbReference type="PANTHER" id="PTHR43537">
    <property type="entry name" value="TRANSCRIPTIONAL REGULATOR, GNTR FAMILY"/>
    <property type="match status" value="1"/>
</dbReference>
<dbReference type="Gene3D" id="1.20.120.530">
    <property type="entry name" value="GntR ligand-binding domain-like"/>
    <property type="match status" value="1"/>
</dbReference>
<dbReference type="PANTHER" id="PTHR43537:SF44">
    <property type="entry name" value="GNTR FAMILY REGULATORY PROTEIN"/>
    <property type="match status" value="1"/>
</dbReference>
<keyword evidence="1" id="KW-0805">Transcription regulation</keyword>
<protein>
    <submittedName>
        <fullName evidence="5">FadR family transcriptional regulator</fullName>
    </submittedName>
</protein>
<dbReference type="Pfam" id="PF00392">
    <property type="entry name" value="GntR"/>
    <property type="match status" value="1"/>
</dbReference>
<dbReference type="GO" id="GO:0003700">
    <property type="term" value="F:DNA-binding transcription factor activity"/>
    <property type="evidence" value="ECO:0007669"/>
    <property type="project" value="InterPro"/>
</dbReference>
<keyword evidence="6" id="KW-1185">Reference proteome</keyword>
<dbReference type="InterPro" id="IPR011711">
    <property type="entry name" value="GntR_C"/>
</dbReference>
<sequence>MRRQTLTASGTLGIGGFSAGGAMRNENTSGMSDAGAGRAQIVDLIGRDIVGGVYPPETRLPDEAAMRQRYAVSRTALREAYSKLTAKGLIVARPKVGTSIRPQSLWNMLDPEVLTWHLETLPAGAIANDLYILRRMVEPPASALAAEVHDAEALGRIEAAFRDMQACAGSEVELIDADLRFHIAILSATRNPFIGAFSALIHAAMVSTFSISWRGAGGIRAERLAQHGDVVDAIARRDPGLARARMERLLDDSLQDVREAIGDRYAVEPAGVEGLSA</sequence>
<dbReference type="InterPro" id="IPR008920">
    <property type="entry name" value="TF_FadR/GntR_C"/>
</dbReference>
<dbReference type="SUPFAM" id="SSF48008">
    <property type="entry name" value="GntR ligand-binding domain-like"/>
    <property type="match status" value="1"/>
</dbReference>
<organism evidence="5 6">
    <name type="scientific">Aquibium carbonis</name>
    <dbReference type="NCBI Taxonomy" id="2495581"/>
    <lineage>
        <taxon>Bacteria</taxon>
        <taxon>Pseudomonadati</taxon>
        <taxon>Pseudomonadota</taxon>
        <taxon>Alphaproteobacteria</taxon>
        <taxon>Hyphomicrobiales</taxon>
        <taxon>Phyllobacteriaceae</taxon>
        <taxon>Aquibium</taxon>
    </lineage>
</organism>
<dbReference type="Proteomes" id="UP000278398">
    <property type="component" value="Unassembled WGS sequence"/>
</dbReference>
<dbReference type="SUPFAM" id="SSF46785">
    <property type="entry name" value="Winged helix' DNA-binding domain"/>
    <property type="match status" value="1"/>
</dbReference>
<dbReference type="Gene3D" id="1.10.10.10">
    <property type="entry name" value="Winged helix-like DNA-binding domain superfamily/Winged helix DNA-binding domain"/>
    <property type="match status" value="1"/>
</dbReference>
<dbReference type="EMBL" id="RWKW01000102">
    <property type="protein sequence ID" value="RST83497.1"/>
    <property type="molecule type" value="Genomic_DNA"/>
</dbReference>
<proteinExistence type="predicted"/>
<dbReference type="InterPro" id="IPR036390">
    <property type="entry name" value="WH_DNA-bd_sf"/>
</dbReference>
<dbReference type="PROSITE" id="PS50949">
    <property type="entry name" value="HTH_GNTR"/>
    <property type="match status" value="1"/>
</dbReference>
<gene>
    <name evidence="5" type="ORF">EJC49_22295</name>
</gene>
<keyword evidence="3" id="KW-0804">Transcription</keyword>
<comment type="caution">
    <text evidence="5">The sequence shown here is derived from an EMBL/GenBank/DDBJ whole genome shotgun (WGS) entry which is preliminary data.</text>
</comment>
<dbReference type="PRINTS" id="PR00035">
    <property type="entry name" value="HTHGNTR"/>
</dbReference>
<dbReference type="RefSeq" id="WP_126702139.1">
    <property type="nucleotide sequence ID" value="NZ_RWKW01000102.1"/>
</dbReference>
<evidence type="ECO:0000256" key="3">
    <source>
        <dbReference type="ARBA" id="ARBA00023163"/>
    </source>
</evidence>
<keyword evidence="2" id="KW-0238">DNA-binding</keyword>
<dbReference type="InterPro" id="IPR036388">
    <property type="entry name" value="WH-like_DNA-bd_sf"/>
</dbReference>
<evidence type="ECO:0000256" key="2">
    <source>
        <dbReference type="ARBA" id="ARBA00023125"/>
    </source>
</evidence>
<evidence type="ECO:0000256" key="1">
    <source>
        <dbReference type="ARBA" id="ARBA00023015"/>
    </source>
</evidence>
<name>A0A429YPZ0_9HYPH</name>
<reference evidence="5 6" key="1">
    <citation type="submission" date="2018-12" db="EMBL/GenBank/DDBJ databases">
        <title>Mesorhizobium carbonis sp. nov., isolated from coal mine water.</title>
        <authorList>
            <person name="Xin W."/>
            <person name="Xu Z."/>
            <person name="Xiang F."/>
            <person name="Zhang J."/>
            <person name="Xi L."/>
            <person name="Liu J."/>
        </authorList>
    </citation>
    <scope>NUCLEOTIDE SEQUENCE [LARGE SCALE GENOMIC DNA]</scope>
    <source>
        <strain evidence="5 6">B2.3</strain>
    </source>
</reference>
<dbReference type="InterPro" id="IPR000524">
    <property type="entry name" value="Tscrpt_reg_HTH_GntR"/>
</dbReference>
<accession>A0A429YPZ0</accession>
<dbReference type="AlphaFoldDB" id="A0A429YPZ0"/>
<dbReference type="CDD" id="cd07377">
    <property type="entry name" value="WHTH_GntR"/>
    <property type="match status" value="1"/>
</dbReference>
<evidence type="ECO:0000313" key="6">
    <source>
        <dbReference type="Proteomes" id="UP000278398"/>
    </source>
</evidence>
<dbReference type="GO" id="GO:0003677">
    <property type="term" value="F:DNA binding"/>
    <property type="evidence" value="ECO:0007669"/>
    <property type="project" value="UniProtKB-KW"/>
</dbReference>
<dbReference type="OrthoDB" id="9028214at2"/>
<feature type="domain" description="HTH gntR-type" evidence="4">
    <location>
        <begin position="35"/>
        <end position="103"/>
    </location>
</feature>
<dbReference type="SMART" id="SM00345">
    <property type="entry name" value="HTH_GNTR"/>
    <property type="match status" value="1"/>
</dbReference>